<evidence type="ECO:0000313" key="2">
    <source>
        <dbReference type="Proteomes" id="UP001430953"/>
    </source>
</evidence>
<dbReference type="EMBL" id="JADYXP020000009">
    <property type="protein sequence ID" value="KAL0116328.1"/>
    <property type="molecule type" value="Genomic_DNA"/>
</dbReference>
<proteinExistence type="predicted"/>
<organism evidence="1 2">
    <name type="scientific">Cardiocondyla obscurior</name>
    <dbReference type="NCBI Taxonomy" id="286306"/>
    <lineage>
        <taxon>Eukaryota</taxon>
        <taxon>Metazoa</taxon>
        <taxon>Ecdysozoa</taxon>
        <taxon>Arthropoda</taxon>
        <taxon>Hexapoda</taxon>
        <taxon>Insecta</taxon>
        <taxon>Pterygota</taxon>
        <taxon>Neoptera</taxon>
        <taxon>Endopterygota</taxon>
        <taxon>Hymenoptera</taxon>
        <taxon>Apocrita</taxon>
        <taxon>Aculeata</taxon>
        <taxon>Formicoidea</taxon>
        <taxon>Formicidae</taxon>
        <taxon>Myrmicinae</taxon>
        <taxon>Cardiocondyla</taxon>
    </lineage>
</organism>
<gene>
    <name evidence="1" type="ORF">PUN28_009724</name>
</gene>
<dbReference type="Proteomes" id="UP001430953">
    <property type="component" value="Unassembled WGS sequence"/>
</dbReference>
<keyword evidence="2" id="KW-1185">Reference proteome</keyword>
<comment type="caution">
    <text evidence="1">The sequence shown here is derived from an EMBL/GenBank/DDBJ whole genome shotgun (WGS) entry which is preliminary data.</text>
</comment>
<evidence type="ECO:0000313" key="1">
    <source>
        <dbReference type="EMBL" id="KAL0116328.1"/>
    </source>
</evidence>
<sequence>MSGLENLDSSKKGLGCGEDEKGKRYPEIASIIIASLVMARQLSTNLHRRPAIPTSFGEILTEQIFVDVCGFGGVFGHEIKRWLGKSPADLASSLSSLKMSSLIRVETAEPNAFREAPTWAWACVWYSSLGRQVDIPGSPPRSKVTVCASV</sequence>
<reference evidence="1 2" key="1">
    <citation type="submission" date="2023-03" db="EMBL/GenBank/DDBJ databases">
        <title>High recombination rates correlate with genetic variation in Cardiocondyla obscurior ants.</title>
        <authorList>
            <person name="Errbii M."/>
        </authorList>
    </citation>
    <scope>NUCLEOTIDE SEQUENCE [LARGE SCALE GENOMIC DNA]</scope>
    <source>
        <strain evidence="1">Alpha-2009</strain>
        <tissue evidence="1">Whole body</tissue>
    </source>
</reference>
<accession>A0AAW2FLN4</accession>
<dbReference type="AlphaFoldDB" id="A0AAW2FLN4"/>
<protein>
    <submittedName>
        <fullName evidence="1">Uncharacterized protein</fullName>
    </submittedName>
</protein>
<name>A0AAW2FLN4_9HYME</name>